<comment type="caution">
    <text evidence="2">The sequence shown here is derived from an EMBL/GenBank/DDBJ whole genome shotgun (WGS) entry which is preliminary data.</text>
</comment>
<keyword evidence="3" id="KW-1185">Reference proteome</keyword>
<evidence type="ECO:0008006" key="4">
    <source>
        <dbReference type="Google" id="ProtNLM"/>
    </source>
</evidence>
<evidence type="ECO:0000313" key="3">
    <source>
        <dbReference type="Proteomes" id="UP000028984"/>
    </source>
</evidence>
<protein>
    <recommendedName>
        <fullName evidence="4">C4-dicarboxylate ABC transporter</fullName>
    </recommendedName>
</protein>
<evidence type="ECO:0000313" key="2">
    <source>
        <dbReference type="EMBL" id="KFI86431.1"/>
    </source>
</evidence>
<dbReference type="STRING" id="1437610.BREU_1613"/>
<dbReference type="AlphaFoldDB" id="A0A087CT31"/>
<gene>
    <name evidence="2" type="ORF">BREU_1613</name>
</gene>
<name>A0A087CT31_9BIFI</name>
<proteinExistence type="predicted"/>
<accession>A0A087CT31</accession>
<reference evidence="2 3" key="1">
    <citation type="submission" date="2014-03" db="EMBL/GenBank/DDBJ databases">
        <title>Genomics of Bifidobacteria.</title>
        <authorList>
            <person name="Ventura M."/>
            <person name="Milani C."/>
            <person name="Lugli G.A."/>
        </authorList>
    </citation>
    <scope>NUCLEOTIDE SEQUENCE [LARGE SCALE GENOMIC DNA]</scope>
    <source>
        <strain evidence="2 3">DSM 23975</strain>
    </source>
</reference>
<dbReference type="eggNOG" id="ENOG5030F8H">
    <property type="taxonomic scope" value="Bacteria"/>
</dbReference>
<feature type="transmembrane region" description="Helical" evidence="1">
    <location>
        <begin position="12"/>
        <end position="32"/>
    </location>
</feature>
<sequence>MTTKLIELLPALLWIIAVVMALNIIALTILRGHLFVSRMRRPPVYPVSWTMVMAHVVSFAMAIVPFPVYALTAGMMDIDVREFYEQNALIGAIIVIVLVMLEILVMYLQAHNAMETEMDRRLGLAVRGNKNSDK</sequence>
<feature type="transmembrane region" description="Helical" evidence="1">
    <location>
        <begin position="44"/>
        <end position="68"/>
    </location>
</feature>
<dbReference type="OrthoDB" id="3239080at2"/>
<organism evidence="2 3">
    <name type="scientific">Bifidobacterium reuteri DSM 23975</name>
    <dbReference type="NCBI Taxonomy" id="1437610"/>
    <lineage>
        <taxon>Bacteria</taxon>
        <taxon>Bacillati</taxon>
        <taxon>Actinomycetota</taxon>
        <taxon>Actinomycetes</taxon>
        <taxon>Bifidobacteriales</taxon>
        <taxon>Bifidobacteriaceae</taxon>
        <taxon>Bifidobacterium</taxon>
    </lineage>
</organism>
<dbReference type="EMBL" id="JGZK01000005">
    <property type="protein sequence ID" value="KFI86431.1"/>
    <property type="molecule type" value="Genomic_DNA"/>
</dbReference>
<feature type="transmembrane region" description="Helical" evidence="1">
    <location>
        <begin position="88"/>
        <end position="108"/>
    </location>
</feature>
<keyword evidence="1" id="KW-0812">Transmembrane</keyword>
<keyword evidence="1" id="KW-0472">Membrane</keyword>
<dbReference type="Proteomes" id="UP000028984">
    <property type="component" value="Unassembled WGS sequence"/>
</dbReference>
<keyword evidence="1" id="KW-1133">Transmembrane helix</keyword>
<evidence type="ECO:0000256" key="1">
    <source>
        <dbReference type="SAM" id="Phobius"/>
    </source>
</evidence>